<feature type="binding site" evidence="7">
    <location>
        <position position="152"/>
    </location>
    <ligand>
        <name>Fe cation</name>
        <dbReference type="ChEBI" id="CHEBI:24875"/>
        <label>2</label>
    </ligand>
</feature>
<keyword evidence="4" id="KW-0408">Iron</keyword>
<comment type="similarity">
    <text evidence="5">Belongs to the YmdB-like family.</text>
</comment>
<evidence type="ECO:0000313" key="9">
    <source>
        <dbReference type="Proteomes" id="UP000189933"/>
    </source>
</evidence>
<feature type="binding site" evidence="7">
    <location>
        <position position="39"/>
    </location>
    <ligand>
        <name>Fe cation</name>
        <dbReference type="ChEBI" id="CHEBI:24875"/>
        <label>1</label>
    </ligand>
</feature>
<evidence type="ECO:0000256" key="2">
    <source>
        <dbReference type="ARBA" id="ARBA00022723"/>
    </source>
</evidence>
<dbReference type="NCBIfam" id="TIGR00282">
    <property type="entry name" value="TIGR00282 family metallophosphoesterase"/>
    <property type="match status" value="1"/>
</dbReference>
<evidence type="ECO:0000256" key="4">
    <source>
        <dbReference type="ARBA" id="ARBA00023004"/>
    </source>
</evidence>
<dbReference type="CDD" id="cd07382">
    <property type="entry name" value="MPP_DR1281"/>
    <property type="match status" value="1"/>
</dbReference>
<evidence type="ECO:0000313" key="8">
    <source>
        <dbReference type="EMBL" id="SJZ56732.1"/>
    </source>
</evidence>
<reference evidence="9" key="1">
    <citation type="submission" date="2017-02" db="EMBL/GenBank/DDBJ databases">
        <authorList>
            <person name="Varghese N."/>
            <person name="Submissions S."/>
        </authorList>
    </citation>
    <scope>NUCLEOTIDE SEQUENCE [LARGE SCALE GENOMIC DNA]</scope>
    <source>
        <strain evidence="9">DSM 16521</strain>
    </source>
</reference>
<dbReference type="PANTHER" id="PTHR36303">
    <property type="entry name" value="2',3'-CYCLIC-NUCLEOTIDE 2'-PHOSPHODIESTERASE"/>
    <property type="match status" value="1"/>
</dbReference>
<dbReference type="PANTHER" id="PTHR36303:SF1">
    <property type="entry name" value="2',3'-CYCLIC-NUCLEOTIDE 2'-PHOSPHODIESTERASE"/>
    <property type="match status" value="1"/>
</dbReference>
<dbReference type="SUPFAM" id="SSF56300">
    <property type="entry name" value="Metallo-dependent phosphatases"/>
    <property type="match status" value="1"/>
</dbReference>
<dbReference type="FunFam" id="3.60.21.10:FF:000016">
    <property type="entry name" value="Putative metallophosphoesterase"/>
    <property type="match status" value="1"/>
</dbReference>
<name>A0A1T4LPS7_9FIRM</name>
<dbReference type="InterPro" id="IPR029052">
    <property type="entry name" value="Metallo-depent_PP-like"/>
</dbReference>
<comment type="cofactor">
    <cofactor evidence="1">
        <name>Fe(3+)</name>
        <dbReference type="ChEBI" id="CHEBI:29034"/>
    </cofactor>
</comment>
<organism evidence="8 9">
    <name type="scientific">Carboxydocella sporoproducens DSM 16521</name>
    <dbReference type="NCBI Taxonomy" id="1121270"/>
    <lineage>
        <taxon>Bacteria</taxon>
        <taxon>Bacillati</taxon>
        <taxon>Bacillota</taxon>
        <taxon>Clostridia</taxon>
        <taxon>Eubacteriales</taxon>
        <taxon>Clostridiales Family XVI. Incertae Sedis</taxon>
        <taxon>Carboxydocella</taxon>
    </lineage>
</organism>
<protein>
    <recommendedName>
        <fullName evidence="10">TIGR00282 family metallophosphoesterase</fullName>
    </recommendedName>
</protein>
<feature type="binding site" evidence="7">
    <location>
        <position position="67"/>
    </location>
    <ligand>
        <name>Fe cation</name>
        <dbReference type="ChEBI" id="CHEBI:24875"/>
        <label>2</label>
    </ligand>
</feature>
<dbReference type="Gene3D" id="3.60.21.10">
    <property type="match status" value="1"/>
</dbReference>
<evidence type="ECO:0000256" key="5">
    <source>
        <dbReference type="ARBA" id="ARBA00061401"/>
    </source>
</evidence>
<keyword evidence="2 7" id="KW-0479">Metal-binding</keyword>
<feature type="binding site" evidence="7">
    <location>
        <position position="177"/>
    </location>
    <ligand>
        <name>Fe cation</name>
        <dbReference type="ChEBI" id="CHEBI:24875"/>
        <label>2</label>
    </ligand>
</feature>
<keyword evidence="3" id="KW-0378">Hydrolase</keyword>
<dbReference type="PIRSF" id="PIRSF004789">
    <property type="entry name" value="DR1281"/>
    <property type="match status" value="1"/>
</dbReference>
<dbReference type="Proteomes" id="UP000189933">
    <property type="component" value="Unassembled WGS sequence"/>
</dbReference>
<dbReference type="InterPro" id="IPR005235">
    <property type="entry name" value="YmdB-like"/>
</dbReference>
<gene>
    <name evidence="8" type="ORF">SAMN02745885_00245</name>
</gene>
<feature type="active site" description="Proton donor" evidence="6">
    <location>
        <position position="68"/>
    </location>
</feature>
<feature type="binding site" evidence="7">
    <location>
        <position position="40"/>
    </location>
    <ligand>
        <name>Fe cation</name>
        <dbReference type="ChEBI" id="CHEBI:24875"/>
        <label>1</label>
    </ligand>
</feature>
<sequence length="263" mass="29096">MRILMLGDITSRPGRRAISERLQDIIKTNEIDFVIANGENAAGGNGITREIADELFLAGIDVLTMGNHVWDKKEIYNFIDKEARILRPANYPPGTPGTGWGIFRLKNNLKIGVVSLAGRVFMGEQLDCPFRTLENVISSLTKETKIIIIDFHAEATSEKQALAWYFDGRVSAICGTHTHVLTCDARIFPRGTAYITDLGMTGPYYSVLGVKPEIVIRKFITQLPQKFEVASGPWQINGAILEIDEGTGNALAITTLNEIEKML</sequence>
<dbReference type="EMBL" id="FUXM01000002">
    <property type="protein sequence ID" value="SJZ56732.1"/>
    <property type="molecule type" value="Genomic_DNA"/>
</dbReference>
<feature type="binding site" evidence="7">
    <location>
        <position position="39"/>
    </location>
    <ligand>
        <name>Fe cation</name>
        <dbReference type="ChEBI" id="CHEBI:24875"/>
        <label>2</label>
    </ligand>
</feature>
<proteinExistence type="inferred from homology"/>
<evidence type="ECO:0008006" key="10">
    <source>
        <dbReference type="Google" id="ProtNLM"/>
    </source>
</evidence>
<dbReference type="AlphaFoldDB" id="A0A1T4LPS7"/>
<dbReference type="GO" id="GO:0046872">
    <property type="term" value="F:metal ion binding"/>
    <property type="evidence" value="ECO:0007669"/>
    <property type="project" value="UniProtKB-KW"/>
</dbReference>
<evidence type="ECO:0000256" key="7">
    <source>
        <dbReference type="PIRSR" id="PIRSR004789-51"/>
    </source>
</evidence>
<dbReference type="OrthoDB" id="9801109at2"/>
<feature type="binding site" evidence="7">
    <location>
        <position position="8"/>
    </location>
    <ligand>
        <name>Fe cation</name>
        <dbReference type="ChEBI" id="CHEBI:24875"/>
        <label>1</label>
    </ligand>
</feature>
<evidence type="ECO:0000256" key="3">
    <source>
        <dbReference type="ARBA" id="ARBA00022801"/>
    </source>
</evidence>
<feature type="binding site" evidence="7">
    <location>
        <position position="179"/>
    </location>
    <ligand>
        <name>Fe cation</name>
        <dbReference type="ChEBI" id="CHEBI:24875"/>
        <label>1</label>
    </ligand>
</feature>
<evidence type="ECO:0000256" key="1">
    <source>
        <dbReference type="ARBA" id="ARBA00001965"/>
    </source>
</evidence>
<accession>A0A1T4LPS7</accession>
<evidence type="ECO:0000256" key="6">
    <source>
        <dbReference type="PIRSR" id="PIRSR004789-50"/>
    </source>
</evidence>
<dbReference type="Pfam" id="PF13277">
    <property type="entry name" value="YmdB"/>
    <property type="match status" value="1"/>
</dbReference>
<dbReference type="GO" id="GO:0004113">
    <property type="term" value="F:2',3'-cyclic-nucleotide 3'-phosphodiesterase activity"/>
    <property type="evidence" value="ECO:0007669"/>
    <property type="project" value="TreeGrafter"/>
</dbReference>
<dbReference type="RefSeq" id="WP_078664401.1">
    <property type="nucleotide sequence ID" value="NZ_FUXM01000002.1"/>
</dbReference>
<keyword evidence="9" id="KW-1185">Reference proteome</keyword>